<evidence type="ECO:0000313" key="2">
    <source>
        <dbReference type="Proteomes" id="UP000790580"/>
    </source>
</evidence>
<gene>
    <name evidence="1" type="ORF">KS407_20895</name>
</gene>
<organism evidence="1 2">
    <name type="scientific">Evansella alkalicola</name>
    <dbReference type="NCBI Taxonomy" id="745819"/>
    <lineage>
        <taxon>Bacteria</taxon>
        <taxon>Bacillati</taxon>
        <taxon>Bacillota</taxon>
        <taxon>Bacilli</taxon>
        <taxon>Bacillales</taxon>
        <taxon>Bacillaceae</taxon>
        <taxon>Evansella</taxon>
    </lineage>
</organism>
<reference evidence="1 2" key="1">
    <citation type="submission" date="2021-06" db="EMBL/GenBank/DDBJ databases">
        <title>Bacillus sp. RD4P76, an endophyte from a halophyte.</title>
        <authorList>
            <person name="Sun J.-Q."/>
        </authorList>
    </citation>
    <scope>NUCLEOTIDE SEQUENCE [LARGE SCALE GENOMIC DNA]</scope>
    <source>
        <strain evidence="1 2">JCM 17098</strain>
    </source>
</reference>
<protein>
    <submittedName>
        <fullName evidence="1">Uncharacterized protein</fullName>
    </submittedName>
</protein>
<evidence type="ECO:0000313" key="1">
    <source>
        <dbReference type="EMBL" id="MBU9723882.1"/>
    </source>
</evidence>
<sequence>MSWREQETERKWYEAFLPNYLKPLRDPQIETTYTKEMINEAVEFLSDLSSLSELPRLNKTFKRNIKGHLFKVKIKPKKLHLELLDTKKSSDPIKKRVYITTYRKQYKMEQGMGKCIDSTIYYQVNNKTVVRSIKKHHLFLTLFFQLHKLDVSLSGGNLDEITVDQALGPGPDIEQNNTHEEEKQKIIHQSNELLKKYKKIDTEISLLIQNIQAIIQECLKDIHLLNFEEKHHVKRMINNDLPNLMETYKSLSHEQQLEKHEDVLESLRTMHTYMEGLQKDVQSSRMDRMEHLLRLNRVRYSEEESK</sequence>
<dbReference type="Proteomes" id="UP000790580">
    <property type="component" value="Unassembled WGS sequence"/>
</dbReference>
<name>A0ABS6K2A8_9BACI</name>
<dbReference type="EMBL" id="JAHQCR010000088">
    <property type="protein sequence ID" value="MBU9723882.1"/>
    <property type="molecule type" value="Genomic_DNA"/>
</dbReference>
<accession>A0ABS6K2A8</accession>
<comment type="caution">
    <text evidence="1">The sequence shown here is derived from an EMBL/GenBank/DDBJ whole genome shotgun (WGS) entry which is preliminary data.</text>
</comment>
<proteinExistence type="predicted"/>
<dbReference type="RefSeq" id="WP_088075147.1">
    <property type="nucleotide sequence ID" value="NZ_JAHQCR010000088.1"/>
</dbReference>
<keyword evidence="2" id="KW-1185">Reference proteome</keyword>